<dbReference type="EMBL" id="JARKIB010000112">
    <property type="protein sequence ID" value="KAJ7738303.1"/>
    <property type="molecule type" value="Genomic_DNA"/>
</dbReference>
<evidence type="ECO:0000313" key="2">
    <source>
        <dbReference type="Proteomes" id="UP001215598"/>
    </source>
</evidence>
<accession>A0AAD7I9W7</accession>
<dbReference type="AlphaFoldDB" id="A0AAD7I9W7"/>
<keyword evidence="2" id="KW-1185">Reference proteome</keyword>
<proteinExistence type="predicted"/>
<dbReference type="SUPFAM" id="SSF81383">
    <property type="entry name" value="F-box domain"/>
    <property type="match status" value="1"/>
</dbReference>
<name>A0AAD7I9W7_9AGAR</name>
<reference evidence="1" key="1">
    <citation type="submission" date="2023-03" db="EMBL/GenBank/DDBJ databases">
        <title>Massive genome expansion in bonnet fungi (Mycena s.s.) driven by repeated elements and novel gene families across ecological guilds.</title>
        <authorList>
            <consortium name="Lawrence Berkeley National Laboratory"/>
            <person name="Harder C.B."/>
            <person name="Miyauchi S."/>
            <person name="Viragh M."/>
            <person name="Kuo A."/>
            <person name="Thoen E."/>
            <person name="Andreopoulos B."/>
            <person name="Lu D."/>
            <person name="Skrede I."/>
            <person name="Drula E."/>
            <person name="Henrissat B."/>
            <person name="Morin E."/>
            <person name="Kohler A."/>
            <person name="Barry K."/>
            <person name="LaButti K."/>
            <person name="Morin E."/>
            <person name="Salamov A."/>
            <person name="Lipzen A."/>
            <person name="Mereny Z."/>
            <person name="Hegedus B."/>
            <person name="Baldrian P."/>
            <person name="Stursova M."/>
            <person name="Weitz H."/>
            <person name="Taylor A."/>
            <person name="Grigoriev I.V."/>
            <person name="Nagy L.G."/>
            <person name="Martin F."/>
            <person name="Kauserud H."/>
        </authorList>
    </citation>
    <scope>NUCLEOTIDE SEQUENCE</scope>
    <source>
        <strain evidence="1">CBHHK182m</strain>
    </source>
</reference>
<dbReference type="InterPro" id="IPR036047">
    <property type="entry name" value="F-box-like_dom_sf"/>
</dbReference>
<protein>
    <recommendedName>
        <fullName evidence="3">F-box domain-containing protein</fullName>
    </recommendedName>
</protein>
<organism evidence="1 2">
    <name type="scientific">Mycena metata</name>
    <dbReference type="NCBI Taxonomy" id="1033252"/>
    <lineage>
        <taxon>Eukaryota</taxon>
        <taxon>Fungi</taxon>
        <taxon>Dikarya</taxon>
        <taxon>Basidiomycota</taxon>
        <taxon>Agaricomycotina</taxon>
        <taxon>Agaricomycetes</taxon>
        <taxon>Agaricomycetidae</taxon>
        <taxon>Agaricales</taxon>
        <taxon>Marasmiineae</taxon>
        <taxon>Mycenaceae</taxon>
        <taxon>Mycena</taxon>
    </lineage>
</organism>
<evidence type="ECO:0000313" key="1">
    <source>
        <dbReference type="EMBL" id="KAJ7738303.1"/>
    </source>
</evidence>
<comment type="caution">
    <text evidence="1">The sequence shown here is derived from an EMBL/GenBank/DDBJ whole genome shotgun (WGS) entry which is preliminary data.</text>
</comment>
<dbReference type="Proteomes" id="UP001215598">
    <property type="component" value="Unassembled WGS sequence"/>
</dbReference>
<sequence length="348" mass="39060">MSSTIVPPELADKIIDFLWDSKPDLCTCSLVCKAWLPSSHLFESISFKPDRQFLALSRVPVVASYTQVLDLRSWPLEINNGVLPLLDHLSDASRLRKLILGSFPPLPEHLPTLPQLEMAWLSWGDGLDSAYPHVGVKLEHLAIQGLHRNADILRWLECSEHAPHTKRFSLQIPNTIDAACLELISKYLHQLDGHLECLPLDIYPSLSLRRNITLLALEGLTSLRRLHIGHGIYFHPPAPSFAGSCRIFPTILGIVFLLTPRNRLEELVLDVDISPDAWVSDSEADFQKILDSPAVREIRTVQFNLPHGPDDAGISGRTYGVRFAAFMREKGLIFREAVYADESKGNFV</sequence>
<evidence type="ECO:0008006" key="3">
    <source>
        <dbReference type="Google" id="ProtNLM"/>
    </source>
</evidence>
<dbReference type="CDD" id="cd09917">
    <property type="entry name" value="F-box_SF"/>
    <property type="match status" value="1"/>
</dbReference>
<gene>
    <name evidence="1" type="ORF">B0H16DRAFT_1729888</name>
</gene>